<sequence length="198" mass="22884">MAESSHYPNYDVMREQNAWDEHTRKIVSDRLFHTHGYHFLSETEAEQLRAWCSLLMDDPRTDVIQYVLSHIDSTLAQNKGEGQRPAGTLEQRDLIRKGLISVEVACQSLYGRSFYQLSQDKQRSFMEQVAEQRIPLSGELAGINQKAFFQKLLLLTIESYYSHPKIWSEIGYGGPAYPRGYVRADRGHLDPWEAQTDD</sequence>
<dbReference type="Pfam" id="PF13618">
    <property type="entry name" value="Gluconate_2-dh3"/>
    <property type="match status" value="1"/>
</dbReference>
<name>A0A1V0UTI5_9BACL</name>
<dbReference type="InterPro" id="IPR027056">
    <property type="entry name" value="Gluconate_2DH_su3"/>
</dbReference>
<evidence type="ECO:0000313" key="1">
    <source>
        <dbReference type="EMBL" id="ARF68569.1"/>
    </source>
</evidence>
<organism evidence="1 2">
    <name type="scientific">Paenibacillus larvae subsp. pulvifaciens</name>
    <dbReference type="NCBI Taxonomy" id="1477"/>
    <lineage>
        <taxon>Bacteria</taxon>
        <taxon>Bacillati</taxon>
        <taxon>Bacillota</taxon>
        <taxon>Bacilli</taxon>
        <taxon>Bacillales</taxon>
        <taxon>Paenibacillaceae</taxon>
        <taxon>Paenibacillus</taxon>
    </lineage>
</organism>
<dbReference type="AlphaFoldDB" id="A0A1V0UTI5"/>
<evidence type="ECO:0008006" key="3">
    <source>
        <dbReference type="Google" id="ProtNLM"/>
    </source>
</evidence>
<dbReference type="RefSeq" id="WP_083040262.1">
    <property type="nucleotide sequence ID" value="NZ_CP020557.1"/>
</dbReference>
<protein>
    <recommendedName>
        <fullName evidence="3">Gluconate 2-dehydrogenase subunit 3 family protein</fullName>
    </recommendedName>
</protein>
<dbReference type="EMBL" id="CP020557">
    <property type="protein sequence ID" value="ARF68569.1"/>
    <property type="molecule type" value="Genomic_DNA"/>
</dbReference>
<proteinExistence type="predicted"/>
<gene>
    <name evidence="1" type="ORF">B7C51_13325</name>
</gene>
<evidence type="ECO:0000313" key="2">
    <source>
        <dbReference type="Proteomes" id="UP000192727"/>
    </source>
</evidence>
<reference evidence="1 2" key="1">
    <citation type="submission" date="2017-03" db="EMBL/GenBank/DDBJ databases">
        <title>Paenibacillus larvae genome sequencing.</title>
        <authorList>
            <person name="Dingman D.W."/>
        </authorList>
    </citation>
    <scope>NUCLEOTIDE SEQUENCE [LARGE SCALE GENOMIC DNA]</scope>
    <source>
        <strain evidence="1 2">SAG 10367</strain>
    </source>
</reference>
<dbReference type="Proteomes" id="UP000192727">
    <property type="component" value="Chromosome"/>
</dbReference>
<accession>A0A1V0UTI5</accession>